<keyword evidence="2" id="KW-0812">Transmembrane</keyword>
<keyword evidence="4" id="KW-0808">Transferase</keyword>
<name>A0A7J0DYM3_9ERIC</name>
<evidence type="ECO:0000313" key="5">
    <source>
        <dbReference type="Proteomes" id="UP000585474"/>
    </source>
</evidence>
<accession>A0A7J0DYM3</accession>
<keyword evidence="2" id="KW-0472">Membrane</keyword>
<proteinExistence type="predicted"/>
<reference evidence="5" key="1">
    <citation type="submission" date="2019-07" db="EMBL/GenBank/DDBJ databases">
        <title>De Novo Assembly of kiwifruit Actinidia rufa.</title>
        <authorList>
            <person name="Sugita-Konishi S."/>
            <person name="Sato K."/>
            <person name="Mori E."/>
            <person name="Abe Y."/>
            <person name="Kisaki G."/>
            <person name="Hamano K."/>
            <person name="Suezawa K."/>
            <person name="Otani M."/>
            <person name="Fukuda T."/>
            <person name="Manabe T."/>
            <person name="Gomi K."/>
            <person name="Tabuchi M."/>
            <person name="Akimitsu K."/>
            <person name="Kataoka I."/>
        </authorList>
    </citation>
    <scope>NUCLEOTIDE SEQUENCE [LARGE SCALE GENOMIC DNA]</scope>
    <source>
        <strain evidence="5">cv. Fuchu</strain>
    </source>
</reference>
<keyword evidence="4" id="KW-0328">Glycosyltransferase</keyword>
<dbReference type="InterPro" id="IPR047259">
    <property type="entry name" value="QUIRKY-like"/>
</dbReference>
<evidence type="ECO:0000259" key="3">
    <source>
        <dbReference type="Pfam" id="PF00168"/>
    </source>
</evidence>
<comment type="caution">
    <text evidence="4">The sequence shown here is derived from an EMBL/GenBank/DDBJ whole genome shotgun (WGS) entry which is preliminary data.</text>
</comment>
<organism evidence="4 5">
    <name type="scientific">Actinidia rufa</name>
    <dbReference type="NCBI Taxonomy" id="165716"/>
    <lineage>
        <taxon>Eukaryota</taxon>
        <taxon>Viridiplantae</taxon>
        <taxon>Streptophyta</taxon>
        <taxon>Embryophyta</taxon>
        <taxon>Tracheophyta</taxon>
        <taxon>Spermatophyta</taxon>
        <taxon>Magnoliopsida</taxon>
        <taxon>eudicotyledons</taxon>
        <taxon>Gunneridae</taxon>
        <taxon>Pentapetalae</taxon>
        <taxon>asterids</taxon>
        <taxon>Ericales</taxon>
        <taxon>Actinidiaceae</taxon>
        <taxon>Actinidia</taxon>
    </lineage>
</organism>
<gene>
    <name evidence="4" type="ORF">Acr_00g0092310</name>
</gene>
<dbReference type="AlphaFoldDB" id="A0A7J0DYM3"/>
<dbReference type="PANTHER" id="PTHR31425:SF24">
    <property type="entry name" value="MULTIPLE C2 DOMAIN AND TRANSMEMBRANE REGION PROTEIN 2"/>
    <property type="match status" value="1"/>
</dbReference>
<keyword evidence="5" id="KW-1185">Reference proteome</keyword>
<feature type="domain" description="C2" evidence="3">
    <location>
        <begin position="114"/>
        <end position="145"/>
    </location>
</feature>
<dbReference type="GO" id="GO:0016757">
    <property type="term" value="F:glycosyltransferase activity"/>
    <property type="evidence" value="ECO:0007669"/>
    <property type="project" value="UniProtKB-KW"/>
</dbReference>
<feature type="transmembrane region" description="Helical" evidence="2">
    <location>
        <begin position="289"/>
        <end position="316"/>
    </location>
</feature>
<evidence type="ECO:0000313" key="4">
    <source>
        <dbReference type="EMBL" id="GFS44841.1"/>
    </source>
</evidence>
<dbReference type="InterPro" id="IPR000008">
    <property type="entry name" value="C2_dom"/>
</dbReference>
<dbReference type="OrthoDB" id="10513228at2759"/>
<keyword evidence="2" id="KW-1133">Transmembrane helix</keyword>
<dbReference type="InterPro" id="IPR035892">
    <property type="entry name" value="C2_domain_sf"/>
</dbReference>
<protein>
    <submittedName>
        <fullName evidence="4">Calcium-dependent lipid-binding (CaLB domain) plant phosphoribosyltransferase family protein</fullName>
    </submittedName>
</protein>
<evidence type="ECO:0000256" key="2">
    <source>
        <dbReference type="SAM" id="Phobius"/>
    </source>
</evidence>
<dbReference type="Pfam" id="PF00168">
    <property type="entry name" value="C2"/>
    <property type="match status" value="1"/>
</dbReference>
<dbReference type="Proteomes" id="UP000585474">
    <property type="component" value="Unassembled WGS sequence"/>
</dbReference>
<dbReference type="EMBL" id="BJWL01000442">
    <property type="protein sequence ID" value="GFS44841.1"/>
    <property type="molecule type" value="Genomic_DNA"/>
</dbReference>
<feature type="region of interest" description="Disordered" evidence="1">
    <location>
        <begin position="1"/>
        <end position="29"/>
    </location>
</feature>
<sequence>METSSSPVPVANFRESAIAEEPKEAIKEPRQVKAETTQYVDKHQVQQQLGLFAAKRPKGVIFTMHHQVNNPQANPNHQQEGYELKDTNPQLGERWPNGGGYGRRWWMSGESSITGGCDLYAEVKLGNYKGRMKHFEKKMNPEWKQIRSKVYVSPKLWYLRLNVIEAQDIVPNDKIHMPEGPSASLKRRCVGEDKSTTQHFEKWLDHRPVHSSQCNLEKFGFGSLEADRRNSSSSQAVGILEVGILGAQGLLPMKMKDGRGTTDACVVASDLNEHRFGDVCHCKNPVTLVLVHILFLILIWYTELILPTLFLCMFLIGLWNYRDTKGEVSLTAGLERPESNQPLHSVLSLCSSGALRDLFKVVALVAGLCMLRHPSAL</sequence>
<dbReference type="SUPFAM" id="SSF49562">
    <property type="entry name" value="C2 domain (Calcium/lipid-binding domain, CaLB)"/>
    <property type="match status" value="1"/>
</dbReference>
<dbReference type="PANTHER" id="PTHR31425">
    <property type="entry name" value="PHOSPHORIBOSYLANTHRANILATE TRANSFERASE ISOFORM 1"/>
    <property type="match status" value="1"/>
</dbReference>
<feature type="compositionally biased region" description="Basic and acidic residues" evidence="1">
    <location>
        <begin position="20"/>
        <end position="29"/>
    </location>
</feature>
<evidence type="ECO:0000256" key="1">
    <source>
        <dbReference type="SAM" id="MobiDB-lite"/>
    </source>
</evidence>